<organism evidence="6 7">
    <name type="scientific">Limnobacter thiooxidans</name>
    <dbReference type="NCBI Taxonomy" id="131080"/>
    <lineage>
        <taxon>Bacteria</taxon>
        <taxon>Pseudomonadati</taxon>
        <taxon>Pseudomonadota</taxon>
        <taxon>Betaproteobacteria</taxon>
        <taxon>Burkholderiales</taxon>
        <taxon>Burkholderiaceae</taxon>
        <taxon>Limnobacter</taxon>
    </lineage>
</organism>
<dbReference type="AlphaFoldDB" id="A0AA86IXR9"/>
<dbReference type="PANTHER" id="PTHR10434">
    <property type="entry name" value="1-ACYL-SN-GLYCEROL-3-PHOSPHATE ACYLTRANSFERASE"/>
    <property type="match status" value="1"/>
</dbReference>
<dbReference type="PANTHER" id="PTHR10434:SF40">
    <property type="entry name" value="1-ACYL-SN-GLYCEROL-3-PHOSPHATE ACYLTRANSFERASE"/>
    <property type="match status" value="1"/>
</dbReference>
<keyword evidence="3 6" id="KW-0012">Acyltransferase</keyword>
<reference evidence="6 7" key="1">
    <citation type="submission" date="2023-10" db="EMBL/GenBank/DDBJ databases">
        <title>Complete Genome Sequence of Limnobacter thiooxidans CS-K2T, Isolated from freshwater lake sediments in Bavaria, Germany.</title>
        <authorList>
            <person name="Naruki M."/>
            <person name="Watanabe A."/>
            <person name="Warashina T."/>
            <person name="Morita T."/>
            <person name="Arakawa K."/>
        </authorList>
    </citation>
    <scope>NUCLEOTIDE SEQUENCE [LARGE SCALE GENOMIC DNA]</scope>
    <source>
        <strain evidence="6 7">CS-K2</strain>
    </source>
</reference>
<dbReference type="SUPFAM" id="SSF69593">
    <property type="entry name" value="Glycerol-3-phosphate (1)-acyltransferase"/>
    <property type="match status" value="1"/>
</dbReference>
<keyword evidence="7" id="KW-1185">Reference proteome</keyword>
<evidence type="ECO:0000313" key="6">
    <source>
        <dbReference type="EMBL" id="BET25217.1"/>
    </source>
</evidence>
<dbReference type="Proteomes" id="UP001329151">
    <property type="component" value="Chromosome"/>
</dbReference>
<sequence length="256" mass="29171">MVRSFIGSILFFIYVVVYTPIHATLLLLVSPFISIRNRYVFACWWNALNIKMLRLLCNIQYNVEGMEHLPNTGAIILAKHQSAWETFGIPANLLPRQLCLVYKKELQYVPFFGWALWVLRMVPIDRKNGVEAFEQVKTMAGQRMKEGAWMMFFPEGTRVPVGYKRRYKTGGTRLAVATGTPVVPVAHDAGEYWKRKGFFKKAGTVTLRFGPPISPEGHDADSLMKVVEDWIEGEMHKISPNRYTSAETPLVAKGDK</sequence>
<feature type="transmembrane region" description="Helical" evidence="4">
    <location>
        <begin position="6"/>
        <end position="29"/>
    </location>
</feature>
<dbReference type="EMBL" id="AP028947">
    <property type="protein sequence ID" value="BET25217.1"/>
    <property type="molecule type" value="Genomic_DNA"/>
</dbReference>
<accession>A0AA86IXR9</accession>
<evidence type="ECO:0000256" key="2">
    <source>
        <dbReference type="ARBA" id="ARBA00022679"/>
    </source>
</evidence>
<keyword evidence="4" id="KW-0812">Transmembrane</keyword>
<feature type="domain" description="Phospholipid/glycerol acyltransferase" evidence="5">
    <location>
        <begin position="74"/>
        <end position="190"/>
    </location>
</feature>
<keyword evidence="4" id="KW-0472">Membrane</keyword>
<evidence type="ECO:0000256" key="4">
    <source>
        <dbReference type="SAM" id="Phobius"/>
    </source>
</evidence>
<protein>
    <submittedName>
        <fullName evidence="6">Lysophospholipid acyltransferase family protein</fullName>
    </submittedName>
</protein>
<evidence type="ECO:0000256" key="1">
    <source>
        <dbReference type="ARBA" id="ARBA00005189"/>
    </source>
</evidence>
<name>A0AA86IXR9_9BURK</name>
<dbReference type="Pfam" id="PF01553">
    <property type="entry name" value="Acyltransferase"/>
    <property type="match status" value="1"/>
</dbReference>
<evidence type="ECO:0000259" key="5">
    <source>
        <dbReference type="SMART" id="SM00563"/>
    </source>
</evidence>
<dbReference type="SMART" id="SM00563">
    <property type="entry name" value="PlsC"/>
    <property type="match status" value="1"/>
</dbReference>
<dbReference type="KEGG" id="lto:RGQ30_07180"/>
<dbReference type="CDD" id="cd07989">
    <property type="entry name" value="LPLAT_AGPAT-like"/>
    <property type="match status" value="1"/>
</dbReference>
<dbReference type="GO" id="GO:0003841">
    <property type="term" value="F:1-acylglycerol-3-phosphate O-acyltransferase activity"/>
    <property type="evidence" value="ECO:0007669"/>
    <property type="project" value="TreeGrafter"/>
</dbReference>
<keyword evidence="4" id="KW-1133">Transmembrane helix</keyword>
<evidence type="ECO:0000313" key="7">
    <source>
        <dbReference type="Proteomes" id="UP001329151"/>
    </source>
</evidence>
<dbReference type="GO" id="GO:0006654">
    <property type="term" value="P:phosphatidic acid biosynthetic process"/>
    <property type="evidence" value="ECO:0007669"/>
    <property type="project" value="TreeGrafter"/>
</dbReference>
<dbReference type="InterPro" id="IPR002123">
    <property type="entry name" value="Plipid/glycerol_acylTrfase"/>
</dbReference>
<gene>
    <name evidence="6" type="ORF">RGQ30_07180</name>
</gene>
<keyword evidence="2" id="KW-0808">Transferase</keyword>
<comment type="pathway">
    <text evidence="1">Lipid metabolism.</text>
</comment>
<proteinExistence type="predicted"/>
<evidence type="ECO:0000256" key="3">
    <source>
        <dbReference type="ARBA" id="ARBA00023315"/>
    </source>
</evidence>